<feature type="transmembrane region" description="Helical" evidence="5">
    <location>
        <begin position="21"/>
        <end position="54"/>
    </location>
</feature>
<evidence type="ECO:0000256" key="4">
    <source>
        <dbReference type="ARBA" id="ARBA00023136"/>
    </source>
</evidence>
<evidence type="ECO:0000313" key="6">
    <source>
        <dbReference type="EMBL" id="RQN08235.1"/>
    </source>
</evidence>
<dbReference type="InterPro" id="IPR003339">
    <property type="entry name" value="ABC/ECF_trnsptr_transmembrane"/>
</dbReference>
<feature type="transmembrane region" description="Helical" evidence="5">
    <location>
        <begin position="60"/>
        <end position="78"/>
    </location>
</feature>
<reference evidence="6 7" key="1">
    <citation type="submission" date="2018-11" db="EMBL/GenBank/DDBJ databases">
        <authorList>
            <person name="Li F."/>
        </authorList>
    </citation>
    <scope>NUCLEOTIDE SEQUENCE [LARGE SCALE GENOMIC DNA]</scope>
    <source>
        <strain evidence="6 7">YS17T</strain>
    </source>
</reference>
<evidence type="ECO:0000313" key="7">
    <source>
        <dbReference type="Proteomes" id="UP000275225"/>
    </source>
</evidence>
<sequence>MHRPGTSPLHRLRPGTKLLGLVAFAVVVIAVPGAGLTLALLGVALVVAVIAGLTVRELAQTLRTFALIAVALFAFQAWQNGIDRGLEVVAGLLALIVAATVVTATTPTDAMVDTITRAARPWRRLGADPERIGLAFALVLAALPRMLELAHETHSAARARGLERNPRAYATPLVLRAVAQARETGAALHARGIGDD</sequence>
<keyword evidence="4 5" id="KW-0472">Membrane</keyword>
<comment type="subcellular location">
    <subcellularLocation>
        <location evidence="1">Membrane</location>
        <topology evidence="1">Multi-pass membrane protein</topology>
    </subcellularLocation>
</comment>
<evidence type="ECO:0000256" key="3">
    <source>
        <dbReference type="ARBA" id="ARBA00022989"/>
    </source>
</evidence>
<keyword evidence="3 5" id="KW-1133">Transmembrane helix</keyword>
<protein>
    <submittedName>
        <fullName evidence="6">Energy-coupling factor transporter transmembrane protein EcfT</fullName>
    </submittedName>
</protein>
<keyword evidence="7" id="KW-1185">Reference proteome</keyword>
<dbReference type="PANTHER" id="PTHR33514:SF13">
    <property type="entry name" value="PROTEIN ABCI12, CHLOROPLASTIC"/>
    <property type="match status" value="1"/>
</dbReference>
<dbReference type="AlphaFoldDB" id="A0A3N6X2A5"/>
<dbReference type="Pfam" id="PF02361">
    <property type="entry name" value="CbiQ"/>
    <property type="match status" value="1"/>
</dbReference>
<dbReference type="EMBL" id="RQJX01000008">
    <property type="protein sequence ID" value="RQN08235.1"/>
    <property type="molecule type" value="Genomic_DNA"/>
</dbReference>
<dbReference type="GO" id="GO:0005886">
    <property type="term" value="C:plasma membrane"/>
    <property type="evidence" value="ECO:0007669"/>
    <property type="project" value="UniProtKB-ARBA"/>
</dbReference>
<gene>
    <name evidence="6" type="ORF">EHW97_07705</name>
</gene>
<feature type="transmembrane region" description="Helical" evidence="5">
    <location>
        <begin position="85"/>
        <end position="104"/>
    </location>
</feature>
<evidence type="ECO:0000256" key="5">
    <source>
        <dbReference type="SAM" id="Phobius"/>
    </source>
</evidence>
<keyword evidence="2 5" id="KW-0812">Transmembrane</keyword>
<organism evidence="6 7">
    <name type="scientific">Aeromicrobium camelliae</name>
    <dbReference type="NCBI Taxonomy" id="1538144"/>
    <lineage>
        <taxon>Bacteria</taxon>
        <taxon>Bacillati</taxon>
        <taxon>Actinomycetota</taxon>
        <taxon>Actinomycetes</taxon>
        <taxon>Propionibacteriales</taxon>
        <taxon>Nocardioidaceae</taxon>
        <taxon>Aeromicrobium</taxon>
    </lineage>
</organism>
<dbReference type="PANTHER" id="PTHR33514">
    <property type="entry name" value="PROTEIN ABCI12, CHLOROPLASTIC"/>
    <property type="match status" value="1"/>
</dbReference>
<dbReference type="Proteomes" id="UP000275225">
    <property type="component" value="Unassembled WGS sequence"/>
</dbReference>
<accession>A0A3N6X2A5</accession>
<comment type="caution">
    <text evidence="6">The sequence shown here is derived from an EMBL/GenBank/DDBJ whole genome shotgun (WGS) entry which is preliminary data.</text>
</comment>
<evidence type="ECO:0000256" key="2">
    <source>
        <dbReference type="ARBA" id="ARBA00022692"/>
    </source>
</evidence>
<evidence type="ECO:0000256" key="1">
    <source>
        <dbReference type="ARBA" id="ARBA00004141"/>
    </source>
</evidence>
<proteinExistence type="predicted"/>
<name>A0A3N6X2A5_9ACTN</name>
<dbReference type="OrthoDB" id="509049at2"/>